<dbReference type="PATRIC" id="fig|1603606.3.peg.941"/>
<dbReference type="AlphaFoldDB" id="A0A0M5IKM0"/>
<name>A0A0M5IKM0_9BACT</name>
<dbReference type="Proteomes" id="UP000057158">
    <property type="component" value="Chromosome"/>
</dbReference>
<dbReference type="RefSeq" id="WP_053549831.1">
    <property type="nucleotide sequence ID" value="NZ_CP010802.1"/>
</dbReference>
<dbReference type="STRING" id="1603606.DSOUD_0857"/>
<protein>
    <submittedName>
        <fullName evidence="1">Uncharacterized protein</fullName>
    </submittedName>
</protein>
<dbReference type="OrthoDB" id="5523310at2"/>
<keyword evidence="2" id="KW-1185">Reference proteome</keyword>
<accession>A0A0M5IKM0</accession>
<sequence>MSLERAAMRGKLAEAQDTRHRLRLKAEGLCTAIRAGLLTALIDVEEIDTAQAAQQMDDLVITMGELAALQGQIARLQKELR</sequence>
<reference evidence="1 2" key="1">
    <citation type="submission" date="2015-07" db="EMBL/GenBank/DDBJ databases">
        <title>Isolation and Genomic Characterization of a Novel Halophilic Metal-Reducing Deltaproteobacterium from the Deep Subsurface.</title>
        <authorList>
            <person name="Badalamenti J.P."/>
            <person name="Summers Z.M."/>
            <person name="Gralnick J.A."/>
            <person name="Bond D.R."/>
        </authorList>
    </citation>
    <scope>NUCLEOTIDE SEQUENCE [LARGE SCALE GENOMIC DNA]</scope>
    <source>
        <strain evidence="1 2">WTL</strain>
    </source>
</reference>
<dbReference type="KEGG" id="des:DSOUD_0857"/>
<evidence type="ECO:0000313" key="1">
    <source>
        <dbReference type="EMBL" id="ALC15644.1"/>
    </source>
</evidence>
<organism evidence="1 2">
    <name type="scientific">Desulfuromonas soudanensis</name>
    <dbReference type="NCBI Taxonomy" id="1603606"/>
    <lineage>
        <taxon>Bacteria</taxon>
        <taxon>Pseudomonadati</taxon>
        <taxon>Thermodesulfobacteriota</taxon>
        <taxon>Desulfuromonadia</taxon>
        <taxon>Desulfuromonadales</taxon>
        <taxon>Desulfuromonadaceae</taxon>
        <taxon>Desulfuromonas</taxon>
    </lineage>
</organism>
<evidence type="ECO:0000313" key="2">
    <source>
        <dbReference type="Proteomes" id="UP000057158"/>
    </source>
</evidence>
<dbReference type="EMBL" id="CP010802">
    <property type="protein sequence ID" value="ALC15644.1"/>
    <property type="molecule type" value="Genomic_DNA"/>
</dbReference>
<proteinExistence type="predicted"/>
<gene>
    <name evidence="1" type="ORF">DSOUD_0857</name>
</gene>